<dbReference type="EMBL" id="CP022022">
    <property type="protein sequence ID" value="ASF42020.1"/>
    <property type="molecule type" value="Genomic_DNA"/>
</dbReference>
<protein>
    <submittedName>
        <fullName evidence="1">Uncharacterized protein</fullName>
    </submittedName>
</protein>
<name>A0A1Z4BL85_9FLAO</name>
<keyword evidence="2" id="KW-1185">Reference proteome</keyword>
<dbReference type="AlphaFoldDB" id="A0A1Z4BL85"/>
<dbReference type="KEGG" id="capn:CBG49_02330"/>
<sequence>MTTEEKRAFEKQMWDKHRIQIAFKENEQPYDENKVYFPEKVAAAKELFSKLGHPKDFLPKITK</sequence>
<evidence type="ECO:0000313" key="2">
    <source>
        <dbReference type="Proteomes" id="UP000197007"/>
    </source>
</evidence>
<dbReference type="Proteomes" id="UP000197007">
    <property type="component" value="Chromosome"/>
</dbReference>
<dbReference type="RefSeq" id="WP_088593212.1">
    <property type="nucleotide sequence ID" value="NZ_CP022022.1"/>
</dbReference>
<accession>A0A1Z4BL85</accession>
<gene>
    <name evidence="1" type="ORF">CBG49_02330</name>
</gene>
<evidence type="ECO:0000313" key="1">
    <source>
        <dbReference type="EMBL" id="ASF42020.1"/>
    </source>
</evidence>
<organism evidence="1 2">
    <name type="scientific">Capnocytophaga endodontalis</name>
    <dbReference type="NCBI Taxonomy" id="2708117"/>
    <lineage>
        <taxon>Bacteria</taxon>
        <taxon>Pseudomonadati</taxon>
        <taxon>Bacteroidota</taxon>
        <taxon>Flavobacteriia</taxon>
        <taxon>Flavobacteriales</taxon>
        <taxon>Flavobacteriaceae</taxon>
        <taxon>Capnocytophaga</taxon>
    </lineage>
</organism>
<reference evidence="2" key="1">
    <citation type="submission" date="2017-06" db="EMBL/GenBank/DDBJ databases">
        <title>Complete genome sequence of Capnocytophaga sp. KCOM 1579 (=ChDC OS43) isolated from a human refractory periapical abscess lesion.</title>
        <authorList>
            <person name="Kook J.-K."/>
            <person name="Park S.-N."/>
            <person name="Lim Y.K."/>
            <person name="Roh H."/>
        </authorList>
    </citation>
    <scope>NUCLEOTIDE SEQUENCE [LARGE SCALE GENOMIC DNA]</scope>
    <source>
        <strain evidence="2">ChDC OS43</strain>
    </source>
</reference>
<proteinExistence type="predicted"/>